<protein>
    <submittedName>
        <fullName evidence="1">Uncharacterized protein</fullName>
    </submittedName>
</protein>
<evidence type="ECO:0000313" key="1">
    <source>
        <dbReference type="EMBL" id="EHL31151.1"/>
    </source>
</evidence>
<dbReference type="Proteomes" id="UP000002770">
    <property type="component" value="Unassembled WGS sequence"/>
</dbReference>
<dbReference type="InParanoid" id="G9ENN8"/>
<name>G9ENN8_9GAMM</name>
<accession>G9ENN8</accession>
<dbReference type="AlphaFoldDB" id="G9ENN8"/>
<gene>
    <name evidence="1" type="ORF">LDG_6863</name>
</gene>
<sequence>MLLLHSNDKKHADLVFSNPDIYGAFDQDIQQSVYNVITDNYRASLPESLLKHSLFAVQRLPKEEHEKLDENLKEKVRNFSKQ</sequence>
<organism evidence="1 2">
    <name type="scientific">Legionella drancourtii LLAP12</name>
    <dbReference type="NCBI Taxonomy" id="658187"/>
    <lineage>
        <taxon>Bacteria</taxon>
        <taxon>Pseudomonadati</taxon>
        <taxon>Pseudomonadota</taxon>
        <taxon>Gammaproteobacteria</taxon>
        <taxon>Legionellales</taxon>
        <taxon>Legionellaceae</taxon>
        <taxon>Legionella</taxon>
    </lineage>
</organism>
<dbReference type="HOGENOM" id="CLU_2554072_0_0_6"/>
<evidence type="ECO:0000313" key="2">
    <source>
        <dbReference type="Proteomes" id="UP000002770"/>
    </source>
</evidence>
<reference evidence="1 2" key="1">
    <citation type="journal article" date="2011" name="BMC Genomics">
        <title>Insight into cross-talk between intra-amoebal pathogens.</title>
        <authorList>
            <person name="Gimenez G."/>
            <person name="Bertelli C."/>
            <person name="Moliner C."/>
            <person name="Robert C."/>
            <person name="Raoult D."/>
            <person name="Fournier P.E."/>
            <person name="Greub G."/>
        </authorList>
    </citation>
    <scope>NUCLEOTIDE SEQUENCE [LARGE SCALE GENOMIC DNA]</scope>
    <source>
        <strain evidence="1 2">LLAP12</strain>
    </source>
</reference>
<dbReference type="EMBL" id="JH413818">
    <property type="protein sequence ID" value="EHL31151.1"/>
    <property type="molecule type" value="Genomic_DNA"/>
</dbReference>
<proteinExistence type="predicted"/>
<keyword evidence="2" id="KW-1185">Reference proteome</keyword>